<feature type="region of interest" description="Disordered" evidence="6">
    <location>
        <begin position="1"/>
        <end position="69"/>
    </location>
</feature>
<dbReference type="InterPro" id="IPR036388">
    <property type="entry name" value="WH-like_DNA-bd_sf"/>
</dbReference>
<feature type="region of interest" description="Disordered" evidence="6">
    <location>
        <begin position="326"/>
        <end position="400"/>
    </location>
</feature>
<dbReference type="FunFam" id="1.10.10.10:FF:000116">
    <property type="entry name" value="DNA-directed RNA polymerase III subunit RPC6"/>
    <property type="match status" value="1"/>
</dbReference>
<dbReference type="InterPro" id="IPR007832">
    <property type="entry name" value="RNA_pol_Rpc34"/>
</dbReference>
<dbReference type="GO" id="GO:0006383">
    <property type="term" value="P:transcription by RNA polymerase III"/>
    <property type="evidence" value="ECO:0007669"/>
    <property type="project" value="InterPro"/>
</dbReference>
<keyword evidence="5" id="KW-0539">Nucleus</keyword>
<dbReference type="OrthoDB" id="613763at2759"/>
<sequence length="595" mass="65888">MAKDPASKASKPRAKDKDGPVASTSKTKAKQDKGTTAGESGDGASSVKKGKKKRTDDADAEKAEKPTTMRLSKAENAVYVHLLEAAKSVKVDVLEEALNLERTQLTAILNKLSDVNLTEYTQVGKHLCVLARSRQEAKTRASMPVENKLVYDTIRAAGNVGIWTKTLKTKTNLHQTVISRVLKQLEKDKQVKCVKSVKTPTRRIYMLAELTPSAELSGGPWFHDNELDLDFINMLCMTVLNLIRNATWPKAKKGDSGALLPASHTPLLPSVWQLLQEIQQLRIVNQPLTADNLAEILDILVLDREIEKIRVAHLPTEWIDALESDKPKGRPIYRESSPESSDIDADTDIDGSDDDKPFQANGNGKNKRARKDSPGTAAPALKRPRIGSPPLEEAGEEDAKPIDGLVSFKRCGDTVIPPTNEPYNVYRALRHSTPNPYKALMYKSDERKVAQIKLTDLENPTDIFGLKMGLTELPCTTCPVRKQCNNRGRPQVYAPSPNAPSAQVMEMYQRSQLQSSIAKGTDDLIKMRVPGSSTKSRLDPAAKYRASLSHNPVSTVNPRGCIHLNKWLEIGYEKYLETIKDEDDEEEEEEAQEGV</sequence>
<evidence type="ECO:0000313" key="8">
    <source>
        <dbReference type="Proteomes" id="UP000009131"/>
    </source>
</evidence>
<feature type="compositionally biased region" description="Basic and acidic residues" evidence="6">
    <location>
        <begin position="54"/>
        <end position="67"/>
    </location>
</feature>
<gene>
    <name evidence="7" type="primary">Mo02683</name>
    <name evidence="7" type="ORF">E5Q_02683</name>
</gene>
<organism evidence="7 8">
    <name type="scientific">Mixia osmundae (strain CBS 9802 / IAM 14324 / JCM 22182 / KY 12970)</name>
    <dbReference type="NCBI Taxonomy" id="764103"/>
    <lineage>
        <taxon>Eukaryota</taxon>
        <taxon>Fungi</taxon>
        <taxon>Dikarya</taxon>
        <taxon>Basidiomycota</taxon>
        <taxon>Pucciniomycotina</taxon>
        <taxon>Mixiomycetes</taxon>
        <taxon>Mixiales</taxon>
        <taxon>Mixiaceae</taxon>
        <taxon>Mixia</taxon>
    </lineage>
</organism>
<dbReference type="Gene3D" id="1.10.10.10">
    <property type="entry name" value="Winged helix-like DNA-binding domain superfamily/Winged helix DNA-binding domain"/>
    <property type="match status" value="1"/>
</dbReference>
<dbReference type="Pfam" id="PF05158">
    <property type="entry name" value="RNA_pol_Rpc34"/>
    <property type="match status" value="1"/>
</dbReference>
<protein>
    <recommendedName>
        <fullName evidence="9">DNA-directed RNA polymerase III subunit RPC6</fullName>
    </recommendedName>
</protein>
<dbReference type="InterPro" id="IPR036390">
    <property type="entry name" value="WH_DNA-bd_sf"/>
</dbReference>
<comment type="similarity">
    <text evidence="2">Belongs to the eukaryotic RPC34/RPC39 RNA polymerase subunit family.</text>
</comment>
<evidence type="ECO:0000256" key="3">
    <source>
        <dbReference type="ARBA" id="ARBA00022478"/>
    </source>
</evidence>
<dbReference type="GO" id="GO:0005666">
    <property type="term" value="C:RNA polymerase III complex"/>
    <property type="evidence" value="ECO:0007669"/>
    <property type="project" value="InterPro"/>
</dbReference>
<evidence type="ECO:0000313" key="7">
    <source>
        <dbReference type="EMBL" id="GAA96023.1"/>
    </source>
</evidence>
<feature type="compositionally biased region" description="Basic and acidic residues" evidence="6">
    <location>
        <begin position="326"/>
        <end position="337"/>
    </location>
</feature>
<dbReference type="HOGENOM" id="CLU_458606_0_0_1"/>
<reference evidence="7 8" key="1">
    <citation type="journal article" date="2011" name="J. Gen. Appl. Microbiol.">
        <title>Draft genome sequencing of the enigmatic basidiomycete Mixia osmundae.</title>
        <authorList>
            <person name="Nishida H."/>
            <person name="Nagatsuka Y."/>
            <person name="Sugiyama J."/>
        </authorList>
    </citation>
    <scope>NUCLEOTIDE SEQUENCE [LARGE SCALE GENOMIC DNA]</scope>
    <source>
        <strain evidence="8">CBS 9802 / IAM 14324 / JCM 22182 / KY 12970</strain>
    </source>
</reference>
<evidence type="ECO:0000256" key="1">
    <source>
        <dbReference type="ARBA" id="ARBA00004123"/>
    </source>
</evidence>
<evidence type="ECO:0000256" key="5">
    <source>
        <dbReference type="ARBA" id="ARBA00023242"/>
    </source>
</evidence>
<evidence type="ECO:0000256" key="4">
    <source>
        <dbReference type="ARBA" id="ARBA00023163"/>
    </source>
</evidence>
<proteinExistence type="inferred from homology"/>
<keyword evidence="8" id="KW-1185">Reference proteome</keyword>
<feature type="compositionally biased region" description="Acidic residues" evidence="6">
    <location>
        <begin position="341"/>
        <end position="353"/>
    </location>
</feature>
<dbReference type="EMBL" id="BABT02000071">
    <property type="protein sequence ID" value="GAA96023.1"/>
    <property type="molecule type" value="Genomic_DNA"/>
</dbReference>
<dbReference type="PANTHER" id="PTHR12780">
    <property type="entry name" value="RNA POLYMERASE III DNA DIRECTED , 39KD SUBUNIT-RELATED"/>
    <property type="match status" value="1"/>
</dbReference>
<evidence type="ECO:0000256" key="6">
    <source>
        <dbReference type="SAM" id="MobiDB-lite"/>
    </source>
</evidence>
<dbReference type="InterPro" id="IPR016049">
    <property type="entry name" value="RNA_pol_Rpc34-like"/>
</dbReference>
<dbReference type="GO" id="GO:0005654">
    <property type="term" value="C:nucleoplasm"/>
    <property type="evidence" value="ECO:0007669"/>
    <property type="project" value="UniProtKB-ARBA"/>
</dbReference>
<dbReference type="InParanoid" id="G7DZL3"/>
<dbReference type="GO" id="GO:0005737">
    <property type="term" value="C:cytoplasm"/>
    <property type="evidence" value="ECO:0007669"/>
    <property type="project" value="UniProtKB-ARBA"/>
</dbReference>
<dbReference type="STRING" id="764103.G7DZL3"/>
<comment type="subcellular location">
    <subcellularLocation>
        <location evidence="1">Nucleus</location>
    </subcellularLocation>
</comment>
<accession>G7DZL3</accession>
<evidence type="ECO:0008006" key="9">
    <source>
        <dbReference type="Google" id="ProtNLM"/>
    </source>
</evidence>
<dbReference type="RefSeq" id="XP_014565748.1">
    <property type="nucleotide sequence ID" value="XM_014710262.1"/>
</dbReference>
<evidence type="ECO:0000256" key="2">
    <source>
        <dbReference type="ARBA" id="ARBA00011038"/>
    </source>
</evidence>
<keyword evidence="4" id="KW-0804">Transcription</keyword>
<reference evidence="7 8" key="2">
    <citation type="journal article" date="2012" name="Open Biol.">
        <title>Characteristics of nucleosomes and linker DNA regions on the genome of the basidiomycete Mixia osmundae revealed by mono- and dinucleosome mapping.</title>
        <authorList>
            <person name="Nishida H."/>
            <person name="Kondo S."/>
            <person name="Matsumoto T."/>
            <person name="Suzuki Y."/>
            <person name="Yoshikawa H."/>
            <person name="Taylor T.D."/>
            <person name="Sugiyama J."/>
        </authorList>
    </citation>
    <scope>NUCLEOTIDE SEQUENCE [LARGE SCALE GENOMIC DNA]</scope>
    <source>
        <strain evidence="8">CBS 9802 / IAM 14324 / JCM 22182 / KY 12970</strain>
    </source>
</reference>
<comment type="caution">
    <text evidence="7">The sequence shown here is derived from an EMBL/GenBank/DDBJ whole genome shotgun (WGS) entry which is preliminary data.</text>
</comment>
<dbReference type="Proteomes" id="UP000009131">
    <property type="component" value="Unassembled WGS sequence"/>
</dbReference>
<dbReference type="SUPFAM" id="SSF46785">
    <property type="entry name" value="Winged helix' DNA-binding domain"/>
    <property type="match status" value="1"/>
</dbReference>
<keyword evidence="3" id="KW-0240">DNA-directed RNA polymerase</keyword>
<dbReference type="eggNOG" id="KOG3233">
    <property type="taxonomic scope" value="Eukaryota"/>
</dbReference>
<name>G7DZL3_MIXOS</name>
<dbReference type="AlphaFoldDB" id="G7DZL3"/>